<protein>
    <submittedName>
        <fullName evidence="2">Uncharacterized protein</fullName>
    </submittedName>
</protein>
<reference evidence="2 3" key="1">
    <citation type="submission" date="2018-09" db="EMBL/GenBank/DDBJ databases">
        <title>Whole genome sequencing of Microbacterium oryzae strain MB-10T.</title>
        <authorList>
            <person name="Das S.K."/>
        </authorList>
    </citation>
    <scope>NUCLEOTIDE SEQUENCE [LARGE SCALE GENOMIC DNA]</scope>
    <source>
        <strain evidence="2 3">MB-10</strain>
    </source>
</reference>
<keyword evidence="1" id="KW-0732">Signal</keyword>
<sequence length="145" mass="15405">MRKTKLALTALAVTTGAAILLTGCSTVEDALHKEKRSTYENLTAFDDDSGIDATWLPEDASGIEIIRSTQADDAAIALESSADLSSELCAPVERQSAPAYQPGPEVDVFKISDAFACGDWTVVETGYGWLGWSPAHPDEKAQSPS</sequence>
<name>A0A6I6E3Z7_9MICO</name>
<gene>
    <name evidence="2" type="ORF">D7D94_05385</name>
</gene>
<organism evidence="2 3">
    <name type="scientific">Microbacterium oryzae</name>
    <dbReference type="NCBI Taxonomy" id="743009"/>
    <lineage>
        <taxon>Bacteria</taxon>
        <taxon>Bacillati</taxon>
        <taxon>Actinomycetota</taxon>
        <taxon>Actinomycetes</taxon>
        <taxon>Micrococcales</taxon>
        <taxon>Microbacteriaceae</taxon>
        <taxon>Microbacterium</taxon>
    </lineage>
</organism>
<dbReference type="RefSeq" id="WP_156241652.1">
    <property type="nucleotide sequence ID" value="NZ_BAAAZL010000006.1"/>
</dbReference>
<evidence type="ECO:0000313" key="3">
    <source>
        <dbReference type="Proteomes" id="UP000422989"/>
    </source>
</evidence>
<dbReference type="KEGG" id="moj:D7D94_05385"/>
<dbReference type="EMBL" id="CP032550">
    <property type="protein sequence ID" value="QGU27160.1"/>
    <property type="molecule type" value="Genomic_DNA"/>
</dbReference>
<dbReference type="PROSITE" id="PS51257">
    <property type="entry name" value="PROKAR_LIPOPROTEIN"/>
    <property type="match status" value="1"/>
</dbReference>
<feature type="signal peptide" evidence="1">
    <location>
        <begin position="1"/>
        <end position="17"/>
    </location>
</feature>
<feature type="chain" id="PRO_5038644339" evidence="1">
    <location>
        <begin position="18"/>
        <end position="145"/>
    </location>
</feature>
<dbReference type="OrthoDB" id="5116543at2"/>
<dbReference type="AlphaFoldDB" id="A0A6I6E3Z7"/>
<proteinExistence type="predicted"/>
<accession>A0A6I6E3Z7</accession>
<keyword evidence="3" id="KW-1185">Reference proteome</keyword>
<evidence type="ECO:0000256" key="1">
    <source>
        <dbReference type="SAM" id="SignalP"/>
    </source>
</evidence>
<dbReference type="Proteomes" id="UP000422989">
    <property type="component" value="Chromosome"/>
</dbReference>
<evidence type="ECO:0000313" key="2">
    <source>
        <dbReference type="EMBL" id="QGU27160.1"/>
    </source>
</evidence>